<dbReference type="InterPro" id="IPR036394">
    <property type="entry name" value="Ribosomal_uL22_sf"/>
</dbReference>
<evidence type="ECO:0000313" key="6">
    <source>
        <dbReference type="Proteomes" id="UP000244811"/>
    </source>
</evidence>
<keyword evidence="3 4" id="KW-0687">Ribonucleoprotein</keyword>
<dbReference type="SUPFAM" id="SSF54843">
    <property type="entry name" value="Ribosomal protein L22"/>
    <property type="match status" value="1"/>
</dbReference>
<dbReference type="EMBL" id="CP056069">
    <property type="protein sequence ID" value="UVC49354.1"/>
    <property type="molecule type" value="Genomic_DNA"/>
</dbReference>
<reference evidence="5" key="1">
    <citation type="submission" date="2022-07" db="EMBL/GenBank/DDBJ databases">
        <title>Evaluation of T. orientalis genome assembly methods using nanopore sequencing and analysis of variation between genomes.</title>
        <authorList>
            <person name="Yam J."/>
            <person name="Micallef M.L."/>
            <person name="Liu M."/>
            <person name="Djordjevic S.P."/>
            <person name="Bogema D.R."/>
            <person name="Jenkins C."/>
        </authorList>
    </citation>
    <scope>NUCLEOTIDE SEQUENCE</scope>
    <source>
        <strain evidence="5">Goon Nure</strain>
    </source>
</reference>
<gene>
    <name evidence="5" type="ORF">MACK_003183</name>
</gene>
<dbReference type="InterPro" id="IPR001063">
    <property type="entry name" value="Ribosomal_uL22"/>
</dbReference>
<sequence>MYSSFSLTRLSTGFGRILNTQKAFFSGLSNKSCGIKNPYYRKKGLWEWRKKLIQRLNKNRYSRKFITPKKVDKEEMPIKSKESARVWDFKVEELPISLKRLKLYSKLLTNLHLQDAIDWLTSFPNIKTNRILNSMSESQKKIYEEHGGDPSRLYIDNIIINYSRPIKQLKHHALGNFGIMCTWRNTFKYKIREMPMNEFYQKIFILGKVPKSMSSEMRNAIYDKRVDSQNIPAWFPYLTAHSRFIFRKNLRFLNKIGKFDYYNHRKDWINQYNDNLDKRLNTLKSLRPIQH</sequence>
<dbReference type="AlphaFoldDB" id="A0A976SI88"/>
<dbReference type="GO" id="GO:0006412">
    <property type="term" value="P:translation"/>
    <property type="evidence" value="ECO:0007669"/>
    <property type="project" value="InterPro"/>
</dbReference>
<dbReference type="GO" id="GO:1990904">
    <property type="term" value="C:ribonucleoprotein complex"/>
    <property type="evidence" value="ECO:0007669"/>
    <property type="project" value="UniProtKB-KW"/>
</dbReference>
<dbReference type="Gene3D" id="3.90.470.10">
    <property type="entry name" value="Ribosomal protein L22/L17"/>
    <property type="match status" value="1"/>
</dbReference>
<evidence type="ECO:0000256" key="1">
    <source>
        <dbReference type="ARBA" id="ARBA00009451"/>
    </source>
</evidence>
<comment type="similarity">
    <text evidence="1 4">Belongs to the universal ribosomal protein uL22 family.</text>
</comment>
<dbReference type="GO" id="GO:0005840">
    <property type="term" value="C:ribosome"/>
    <property type="evidence" value="ECO:0007669"/>
    <property type="project" value="UniProtKB-KW"/>
</dbReference>
<protein>
    <submittedName>
        <fullName evidence="5">Uncharacterized protein</fullName>
    </submittedName>
</protein>
<dbReference type="Proteomes" id="UP000244811">
    <property type="component" value="Chromosome 1"/>
</dbReference>
<evidence type="ECO:0000256" key="4">
    <source>
        <dbReference type="RuleBase" id="RU004005"/>
    </source>
</evidence>
<proteinExistence type="inferred from homology"/>
<evidence type="ECO:0000256" key="2">
    <source>
        <dbReference type="ARBA" id="ARBA00022980"/>
    </source>
</evidence>
<evidence type="ECO:0000256" key="3">
    <source>
        <dbReference type="ARBA" id="ARBA00023274"/>
    </source>
</evidence>
<dbReference type="GO" id="GO:0003735">
    <property type="term" value="F:structural constituent of ribosome"/>
    <property type="evidence" value="ECO:0007669"/>
    <property type="project" value="InterPro"/>
</dbReference>
<name>A0A976SI88_THEOR</name>
<organism evidence="5 6">
    <name type="scientific">Theileria orientalis</name>
    <dbReference type="NCBI Taxonomy" id="68886"/>
    <lineage>
        <taxon>Eukaryota</taxon>
        <taxon>Sar</taxon>
        <taxon>Alveolata</taxon>
        <taxon>Apicomplexa</taxon>
        <taxon>Aconoidasida</taxon>
        <taxon>Piroplasmida</taxon>
        <taxon>Theileriidae</taxon>
        <taxon>Theileria</taxon>
    </lineage>
</organism>
<dbReference type="Pfam" id="PF00237">
    <property type="entry name" value="Ribosomal_L22"/>
    <property type="match status" value="1"/>
</dbReference>
<evidence type="ECO:0000313" key="5">
    <source>
        <dbReference type="EMBL" id="UVC49354.1"/>
    </source>
</evidence>
<accession>A0A976SI88</accession>
<keyword evidence="2 4" id="KW-0689">Ribosomal protein</keyword>